<organism evidence="7 8">
    <name type="scientific">Aliikangiella maris</name>
    <dbReference type="NCBI Taxonomy" id="3162458"/>
    <lineage>
        <taxon>Bacteria</taxon>
        <taxon>Pseudomonadati</taxon>
        <taxon>Pseudomonadota</taxon>
        <taxon>Gammaproteobacteria</taxon>
        <taxon>Oceanospirillales</taxon>
        <taxon>Pleioneaceae</taxon>
        <taxon>Aliikangiella</taxon>
    </lineage>
</organism>
<comment type="subcellular location">
    <subcellularLocation>
        <location evidence="1">Cell outer membrane</location>
    </subcellularLocation>
</comment>
<dbReference type="EMBL" id="JBEVCJ010000041">
    <property type="protein sequence ID" value="MET1257246.1"/>
    <property type="molecule type" value="Genomic_DNA"/>
</dbReference>
<dbReference type="InterPro" id="IPR006665">
    <property type="entry name" value="OmpA-like"/>
</dbReference>
<comment type="caution">
    <text evidence="7">The sequence shown here is derived from an EMBL/GenBank/DDBJ whole genome shotgun (WGS) entry which is preliminary data.</text>
</comment>
<protein>
    <submittedName>
        <fullName evidence="7">OmpA family protein</fullName>
    </submittedName>
</protein>
<keyword evidence="3" id="KW-0998">Cell outer membrane</keyword>
<name>A0ABV2BZB0_9GAMM</name>
<dbReference type="InterPro" id="IPR036737">
    <property type="entry name" value="OmpA-like_sf"/>
</dbReference>
<evidence type="ECO:0000256" key="3">
    <source>
        <dbReference type="ARBA" id="ARBA00023237"/>
    </source>
</evidence>
<sequence>MRYLIDYRKSNAGDLQAQQRTNLVWHAPWLLHTHFNFLGALTIFILISFSTPVFAGLKYFEADIHDANWQFEGNPLSCRLSHEIPYYGQAMFSKSAGSKQQLGFSLSYLRHQQLPTKTASVHAIAPTWRPDIPSRELGEIKITPGPFIFENRATSSWRLLYELESGRYPTFSYQDLNQQDAQVSVALSSVRFKPAYEKFLGCMAQLINFDLEQVSRLTLYFDFDRFTIRKNYQEKLQALAAYVKYDPSIEVVIISAHTDSKGSRSYNFKLSENRANAVKKILQLEGVTDDRFKLLANGELKPAATNRSKKGRALNRRVYIRIAQQ</sequence>
<dbReference type="PRINTS" id="PR01023">
    <property type="entry name" value="NAFLGMOTY"/>
</dbReference>
<evidence type="ECO:0000313" key="7">
    <source>
        <dbReference type="EMBL" id="MET1257246.1"/>
    </source>
</evidence>
<dbReference type="PANTHER" id="PTHR30329:SF21">
    <property type="entry name" value="LIPOPROTEIN YIAD-RELATED"/>
    <property type="match status" value="1"/>
</dbReference>
<feature type="domain" description="OmpA-like" evidence="6">
    <location>
        <begin position="209"/>
        <end position="325"/>
    </location>
</feature>
<dbReference type="PRINTS" id="PR01021">
    <property type="entry name" value="OMPADOMAIN"/>
</dbReference>
<keyword evidence="5" id="KW-0812">Transmembrane</keyword>
<dbReference type="RefSeq" id="WP_353897829.1">
    <property type="nucleotide sequence ID" value="NZ_JBEVCJ010000041.1"/>
</dbReference>
<keyword evidence="2 4" id="KW-0472">Membrane</keyword>
<dbReference type="Pfam" id="PF00691">
    <property type="entry name" value="OmpA"/>
    <property type="match status" value="1"/>
</dbReference>
<evidence type="ECO:0000259" key="6">
    <source>
        <dbReference type="PROSITE" id="PS51123"/>
    </source>
</evidence>
<gene>
    <name evidence="7" type="ORF">ABVT43_19030</name>
</gene>
<proteinExistence type="predicted"/>
<dbReference type="InterPro" id="IPR041544">
    <property type="entry name" value="MotY_N"/>
</dbReference>
<dbReference type="PROSITE" id="PS51123">
    <property type="entry name" value="OMPA_2"/>
    <property type="match status" value="1"/>
</dbReference>
<dbReference type="Gene3D" id="3.30.1330.60">
    <property type="entry name" value="OmpA-like domain"/>
    <property type="match status" value="1"/>
</dbReference>
<accession>A0ABV2BZB0</accession>
<dbReference type="CDD" id="cd07185">
    <property type="entry name" value="OmpA_C-like"/>
    <property type="match status" value="1"/>
</dbReference>
<evidence type="ECO:0000256" key="4">
    <source>
        <dbReference type="PROSITE-ProRule" id="PRU00473"/>
    </source>
</evidence>
<dbReference type="PANTHER" id="PTHR30329">
    <property type="entry name" value="STATOR ELEMENT OF FLAGELLAR MOTOR COMPLEX"/>
    <property type="match status" value="1"/>
</dbReference>
<dbReference type="SUPFAM" id="SSF103088">
    <property type="entry name" value="OmpA-like"/>
    <property type="match status" value="1"/>
</dbReference>
<dbReference type="Pfam" id="PF18393">
    <property type="entry name" value="MotY_N"/>
    <property type="match status" value="1"/>
</dbReference>
<reference evidence="7 8" key="1">
    <citation type="submission" date="2024-06" db="EMBL/GenBank/DDBJ databases">
        <authorList>
            <person name="Li F."/>
        </authorList>
    </citation>
    <scope>NUCLEOTIDE SEQUENCE [LARGE SCALE GENOMIC DNA]</scope>
    <source>
        <strain evidence="7 8">GXAS 311</strain>
    </source>
</reference>
<evidence type="ECO:0000256" key="1">
    <source>
        <dbReference type="ARBA" id="ARBA00004442"/>
    </source>
</evidence>
<dbReference type="InterPro" id="IPR006664">
    <property type="entry name" value="OMP_bac"/>
</dbReference>
<dbReference type="InterPro" id="IPR050330">
    <property type="entry name" value="Bact_OuterMem_StrucFunc"/>
</dbReference>
<keyword evidence="5" id="KW-1133">Transmembrane helix</keyword>
<evidence type="ECO:0000256" key="2">
    <source>
        <dbReference type="ARBA" id="ARBA00023136"/>
    </source>
</evidence>
<evidence type="ECO:0000313" key="8">
    <source>
        <dbReference type="Proteomes" id="UP001548189"/>
    </source>
</evidence>
<evidence type="ECO:0000256" key="5">
    <source>
        <dbReference type="SAM" id="Phobius"/>
    </source>
</evidence>
<dbReference type="Gene3D" id="2.60.40.2540">
    <property type="match status" value="1"/>
</dbReference>
<dbReference type="Proteomes" id="UP001548189">
    <property type="component" value="Unassembled WGS sequence"/>
</dbReference>
<feature type="transmembrane region" description="Helical" evidence="5">
    <location>
        <begin position="35"/>
        <end position="57"/>
    </location>
</feature>
<keyword evidence="8" id="KW-1185">Reference proteome</keyword>